<reference evidence="2" key="1">
    <citation type="journal article" date="2019" name="Int. J. Syst. Evol. Microbiol.">
        <title>The Global Catalogue of Microorganisms (GCM) 10K type strain sequencing project: providing services to taxonomists for standard genome sequencing and annotation.</title>
        <authorList>
            <consortium name="The Broad Institute Genomics Platform"/>
            <consortium name="The Broad Institute Genome Sequencing Center for Infectious Disease"/>
            <person name="Wu L."/>
            <person name="Ma J."/>
        </authorList>
    </citation>
    <scope>NUCLEOTIDE SEQUENCE [LARGE SCALE GENOMIC DNA]</scope>
    <source>
        <strain evidence="2">NBRC 112416</strain>
    </source>
</reference>
<dbReference type="Proteomes" id="UP001156691">
    <property type="component" value="Unassembled WGS sequence"/>
</dbReference>
<accession>A0ABQ5WBK1</accession>
<organism evidence="1 2">
    <name type="scientific">Devosia nitrariae</name>
    <dbReference type="NCBI Taxonomy" id="2071872"/>
    <lineage>
        <taxon>Bacteria</taxon>
        <taxon>Pseudomonadati</taxon>
        <taxon>Pseudomonadota</taxon>
        <taxon>Alphaproteobacteria</taxon>
        <taxon>Hyphomicrobiales</taxon>
        <taxon>Devosiaceae</taxon>
        <taxon>Devosia</taxon>
    </lineage>
</organism>
<dbReference type="EMBL" id="BSNS01000024">
    <property type="protein sequence ID" value="GLQ57497.1"/>
    <property type="molecule type" value="Genomic_DNA"/>
</dbReference>
<evidence type="ECO:0000313" key="1">
    <source>
        <dbReference type="EMBL" id="GLQ57497.1"/>
    </source>
</evidence>
<evidence type="ECO:0000313" key="2">
    <source>
        <dbReference type="Proteomes" id="UP001156691"/>
    </source>
</evidence>
<protein>
    <submittedName>
        <fullName evidence="1">Uncharacterized protein</fullName>
    </submittedName>
</protein>
<comment type="caution">
    <text evidence="1">The sequence shown here is derived from an EMBL/GenBank/DDBJ whole genome shotgun (WGS) entry which is preliminary data.</text>
</comment>
<sequence length="42" mass="4551">MGQNHFAVIPNTTHYDIINTTAISDLAIPFLDGYAQSAETAQ</sequence>
<gene>
    <name evidence="1" type="ORF">GCM10010862_47560</name>
</gene>
<proteinExistence type="predicted"/>
<name>A0ABQ5WBK1_9HYPH</name>
<dbReference type="RefSeq" id="WP_284342884.1">
    <property type="nucleotide sequence ID" value="NZ_BSNS01000024.1"/>
</dbReference>
<keyword evidence="2" id="KW-1185">Reference proteome</keyword>